<feature type="compositionally biased region" description="Low complexity" evidence="1">
    <location>
        <begin position="96"/>
        <end position="106"/>
    </location>
</feature>
<dbReference type="AlphaFoldDB" id="A0A0C9Z8G0"/>
<gene>
    <name evidence="2" type="ORF">CY34DRAFT_18148</name>
</gene>
<feature type="region of interest" description="Disordered" evidence="1">
    <location>
        <begin position="76"/>
        <end position="106"/>
    </location>
</feature>
<keyword evidence="3" id="KW-1185">Reference proteome</keyword>
<reference evidence="3" key="2">
    <citation type="submission" date="2015-01" db="EMBL/GenBank/DDBJ databases">
        <title>Evolutionary Origins and Diversification of the Mycorrhizal Mutualists.</title>
        <authorList>
            <consortium name="DOE Joint Genome Institute"/>
            <consortium name="Mycorrhizal Genomics Consortium"/>
            <person name="Kohler A."/>
            <person name="Kuo A."/>
            <person name="Nagy L.G."/>
            <person name="Floudas D."/>
            <person name="Copeland A."/>
            <person name="Barry K.W."/>
            <person name="Cichocki N."/>
            <person name="Veneault-Fourrey C."/>
            <person name="LaButti K."/>
            <person name="Lindquist E.A."/>
            <person name="Lipzen A."/>
            <person name="Lundell T."/>
            <person name="Morin E."/>
            <person name="Murat C."/>
            <person name="Riley R."/>
            <person name="Ohm R."/>
            <person name="Sun H."/>
            <person name="Tunlid A."/>
            <person name="Henrissat B."/>
            <person name="Grigoriev I.V."/>
            <person name="Hibbett D.S."/>
            <person name="Martin F."/>
        </authorList>
    </citation>
    <scope>NUCLEOTIDE SEQUENCE [LARGE SCALE GENOMIC DNA]</scope>
    <source>
        <strain evidence="3">UH-Slu-Lm8-n1</strain>
    </source>
</reference>
<dbReference type="InParanoid" id="A0A0C9Z8G0"/>
<accession>A0A0C9Z8G0</accession>
<name>A0A0C9Z8G0_9AGAM</name>
<proteinExistence type="predicted"/>
<feature type="region of interest" description="Disordered" evidence="1">
    <location>
        <begin position="1"/>
        <end position="22"/>
    </location>
</feature>
<dbReference type="HOGENOM" id="CLU_665939_0_0_1"/>
<dbReference type="EMBL" id="KN835867">
    <property type="protein sequence ID" value="KIK33800.1"/>
    <property type="molecule type" value="Genomic_DNA"/>
</dbReference>
<protein>
    <submittedName>
        <fullName evidence="2">Uncharacterized protein</fullName>
    </submittedName>
</protein>
<dbReference type="Proteomes" id="UP000054485">
    <property type="component" value="Unassembled WGS sequence"/>
</dbReference>
<evidence type="ECO:0000313" key="3">
    <source>
        <dbReference type="Proteomes" id="UP000054485"/>
    </source>
</evidence>
<evidence type="ECO:0000313" key="2">
    <source>
        <dbReference type="EMBL" id="KIK33800.1"/>
    </source>
</evidence>
<sequence length="413" mass="45852">MYSTTQLHAPTQSNFPASNENSAPIRNEAHIATLHQSAFVGSDPSTDSSASGHSISPDIDFNVQLTDDTTAYSADFLHLSPPSQGPSSYWGRSDSDSQGSSSLSVPDSEIDIEEQLFINTPDSLYNVYMAKVLPVTISDQQRWRLLCPDCNQWVQTSMSSQLPLWHPGQFSSLSSHQGGKKCIKASITYNKPVLDRTASRSLSLTSDRIPRRVLSPAPVLNSVCTGVPVVWPEDLDPFIMLFPWERYHDGPDALPFFVDTRNPSALRLISKDCLSSGSPCEECSDIYLHVERLADIARAPKAHTNYKFLGLAHMQDIARNYAEQTKQLKLQLNDSCKYMSALTQLDDYNRLLMAVSERDIPRLQQIINVALCNGASIRQIVNKLEDALEGVYHPRGYDANDLDIATLVYRLGG</sequence>
<evidence type="ECO:0000256" key="1">
    <source>
        <dbReference type="SAM" id="MobiDB-lite"/>
    </source>
</evidence>
<organism evidence="2 3">
    <name type="scientific">Suillus luteus UH-Slu-Lm8-n1</name>
    <dbReference type="NCBI Taxonomy" id="930992"/>
    <lineage>
        <taxon>Eukaryota</taxon>
        <taxon>Fungi</taxon>
        <taxon>Dikarya</taxon>
        <taxon>Basidiomycota</taxon>
        <taxon>Agaricomycotina</taxon>
        <taxon>Agaricomycetes</taxon>
        <taxon>Agaricomycetidae</taxon>
        <taxon>Boletales</taxon>
        <taxon>Suillineae</taxon>
        <taxon>Suillaceae</taxon>
        <taxon>Suillus</taxon>
    </lineage>
</organism>
<reference evidence="2 3" key="1">
    <citation type="submission" date="2014-04" db="EMBL/GenBank/DDBJ databases">
        <authorList>
            <consortium name="DOE Joint Genome Institute"/>
            <person name="Kuo A."/>
            <person name="Ruytinx J."/>
            <person name="Rineau F."/>
            <person name="Colpaert J."/>
            <person name="Kohler A."/>
            <person name="Nagy L.G."/>
            <person name="Floudas D."/>
            <person name="Copeland A."/>
            <person name="Barry K.W."/>
            <person name="Cichocki N."/>
            <person name="Veneault-Fourrey C."/>
            <person name="LaButti K."/>
            <person name="Lindquist E.A."/>
            <person name="Lipzen A."/>
            <person name="Lundell T."/>
            <person name="Morin E."/>
            <person name="Murat C."/>
            <person name="Sun H."/>
            <person name="Tunlid A."/>
            <person name="Henrissat B."/>
            <person name="Grigoriev I.V."/>
            <person name="Hibbett D.S."/>
            <person name="Martin F."/>
            <person name="Nordberg H.P."/>
            <person name="Cantor M.N."/>
            <person name="Hua S.X."/>
        </authorList>
    </citation>
    <scope>NUCLEOTIDE SEQUENCE [LARGE SCALE GENOMIC DNA]</scope>
    <source>
        <strain evidence="2 3">UH-Slu-Lm8-n1</strain>
    </source>
</reference>
<dbReference type="OrthoDB" id="2691851at2759"/>